<feature type="compositionally biased region" description="Acidic residues" evidence="2">
    <location>
        <begin position="462"/>
        <end position="472"/>
    </location>
</feature>
<feature type="transmembrane region" description="Helical" evidence="3">
    <location>
        <begin position="204"/>
        <end position="225"/>
    </location>
</feature>
<dbReference type="InterPro" id="IPR015940">
    <property type="entry name" value="UBA"/>
</dbReference>
<keyword evidence="3" id="KW-0812">Transmembrane</keyword>
<reference evidence="7 8" key="1">
    <citation type="journal article" date="2023" name="Nucleic Acids Res.">
        <title>The hologenome of Daphnia magna reveals possible DNA methylation and microbiome-mediated evolution of the host genome.</title>
        <authorList>
            <person name="Chaturvedi A."/>
            <person name="Li X."/>
            <person name="Dhandapani V."/>
            <person name="Marshall H."/>
            <person name="Kissane S."/>
            <person name="Cuenca-Cambronero M."/>
            <person name="Asole G."/>
            <person name="Calvet F."/>
            <person name="Ruiz-Romero M."/>
            <person name="Marangio P."/>
            <person name="Guigo R."/>
            <person name="Rago D."/>
            <person name="Mirbahai L."/>
            <person name="Eastwood N."/>
            <person name="Colbourne J.K."/>
            <person name="Zhou J."/>
            <person name="Mallon E."/>
            <person name="Orsini L."/>
        </authorList>
    </citation>
    <scope>NUCLEOTIDE SEQUENCE [LARGE SCALE GENOMIC DNA]</scope>
    <source>
        <strain evidence="7">LRV0_1</strain>
    </source>
</reference>
<name>A0ABQ9ZTX3_9CRUS</name>
<feature type="domain" description="Ig-like" evidence="6">
    <location>
        <begin position="101"/>
        <end position="200"/>
    </location>
</feature>
<evidence type="ECO:0008006" key="9">
    <source>
        <dbReference type="Google" id="ProtNLM"/>
    </source>
</evidence>
<feature type="compositionally biased region" description="Polar residues" evidence="2">
    <location>
        <begin position="474"/>
        <end position="485"/>
    </location>
</feature>
<keyword evidence="8" id="KW-1185">Reference proteome</keyword>
<evidence type="ECO:0000313" key="8">
    <source>
        <dbReference type="Proteomes" id="UP001234178"/>
    </source>
</evidence>
<dbReference type="Gene3D" id="2.60.40.10">
    <property type="entry name" value="Immunoglobulins"/>
    <property type="match status" value="2"/>
</dbReference>
<dbReference type="SMART" id="SM00409">
    <property type="entry name" value="IG"/>
    <property type="match status" value="2"/>
</dbReference>
<keyword evidence="3" id="KW-1133">Transmembrane helix</keyword>
<dbReference type="InterPro" id="IPR003598">
    <property type="entry name" value="Ig_sub2"/>
</dbReference>
<feature type="domain" description="Ig-like" evidence="6">
    <location>
        <begin position="1"/>
        <end position="98"/>
    </location>
</feature>
<dbReference type="PANTHER" id="PTHR10075:SF14">
    <property type="entry name" value="CELL ADHESION MOLECULE DSCAM2-RELATED"/>
    <property type="match status" value="1"/>
</dbReference>
<evidence type="ECO:0000259" key="6">
    <source>
        <dbReference type="PROSITE" id="PS50835"/>
    </source>
</evidence>
<dbReference type="EMBL" id="JAOYFB010000005">
    <property type="protein sequence ID" value="KAK4016369.1"/>
    <property type="molecule type" value="Genomic_DNA"/>
</dbReference>
<organism evidence="7 8">
    <name type="scientific">Daphnia magna</name>
    <dbReference type="NCBI Taxonomy" id="35525"/>
    <lineage>
        <taxon>Eukaryota</taxon>
        <taxon>Metazoa</taxon>
        <taxon>Ecdysozoa</taxon>
        <taxon>Arthropoda</taxon>
        <taxon>Crustacea</taxon>
        <taxon>Branchiopoda</taxon>
        <taxon>Diplostraca</taxon>
        <taxon>Cladocera</taxon>
        <taxon>Anomopoda</taxon>
        <taxon>Daphniidae</taxon>
        <taxon>Daphnia</taxon>
    </lineage>
</organism>
<proteinExistence type="predicted"/>
<evidence type="ECO:0000256" key="3">
    <source>
        <dbReference type="SAM" id="Phobius"/>
    </source>
</evidence>
<dbReference type="InterPro" id="IPR003599">
    <property type="entry name" value="Ig_sub"/>
</dbReference>
<dbReference type="InterPro" id="IPR009060">
    <property type="entry name" value="UBA-like_sf"/>
</dbReference>
<evidence type="ECO:0000256" key="2">
    <source>
        <dbReference type="SAM" id="MobiDB-lite"/>
    </source>
</evidence>
<feature type="region of interest" description="Disordered" evidence="2">
    <location>
        <begin position="577"/>
        <end position="605"/>
    </location>
</feature>
<dbReference type="SMART" id="SM00408">
    <property type="entry name" value="IGc2"/>
    <property type="match status" value="2"/>
</dbReference>
<evidence type="ECO:0000256" key="4">
    <source>
        <dbReference type="SAM" id="SignalP"/>
    </source>
</evidence>
<feature type="region of interest" description="Disordered" evidence="2">
    <location>
        <begin position="462"/>
        <end position="489"/>
    </location>
</feature>
<sequence>MMSRFILCFCVALLQLVSGEVVETGFKYGQSELILNCSLPDDKVSWYHNGTLVVEADNLKLIRENSVHMLKITKPKMAHIGSYTCEGSGKAVADFRVSMEPVVAALPTSFNIVEGENFRLPCVVYGYPTPNIEWRREGEEGQWESLIADGHFMFEPNNEGIANGTLLIEEVKLEDRDNYMCFASNDLGNHNGTTLIRVIDKYAALWPFLGICIEVIVLCAVIFVCEKRRNKKQFDESDNEQNNTKHTGNAKDSEVRNRNVRHGPSQRSFYLLENIASNLSVADLKKNILLKAGLDSQCQLELIYSCRPLRDEATLNTLEHVESGAKMIYATVVKPAEREQPKKLNAVEQHQLFLAFRAAVTNPNFRHTLQNLSKPENIQSLTETVPGLADDEIALSMLQDWELLLHLADPKIVQVLVEKHPALVDAASRMMNSVSESLVPGANQRRRSNSAGWLARSLGADLEDDGMDEDVPQDQPNSNQQTSRPQAAFGSGITPAQLAAALNFAQNSIRQPLPSTTTTQQQQQQQPHASPGISLPQPEQSTPRPRNDGLTPEMFTQALLQAMNQMGGGSVSNNTSGNVAMASSIGTSSSVEAESRRDADDDAPLRDQFGRFLPQMREYGITDDNLSLRALQATNGDVEAALNLIYAGLVDD</sequence>
<dbReference type="CDD" id="cd00096">
    <property type="entry name" value="Ig"/>
    <property type="match status" value="2"/>
</dbReference>
<dbReference type="InterPro" id="IPR047878">
    <property type="entry name" value="UBL7_UBA"/>
</dbReference>
<gene>
    <name evidence="7" type="ORF">OUZ56_031323</name>
</gene>
<dbReference type="InterPro" id="IPR036179">
    <property type="entry name" value="Ig-like_dom_sf"/>
</dbReference>
<dbReference type="Gene3D" id="1.10.8.10">
    <property type="entry name" value="DNA helicase RuvA subunit, C-terminal domain"/>
    <property type="match status" value="1"/>
</dbReference>
<dbReference type="PROSITE" id="PS50030">
    <property type="entry name" value="UBA"/>
    <property type="match status" value="1"/>
</dbReference>
<feature type="compositionally biased region" description="Low complexity" evidence="2">
    <location>
        <begin position="516"/>
        <end position="526"/>
    </location>
</feature>
<feature type="region of interest" description="Disordered" evidence="2">
    <location>
        <begin position="234"/>
        <end position="260"/>
    </location>
</feature>
<dbReference type="PANTHER" id="PTHR10075">
    <property type="entry name" value="BASIGIN RELATED"/>
    <property type="match status" value="1"/>
</dbReference>
<evidence type="ECO:0000259" key="5">
    <source>
        <dbReference type="PROSITE" id="PS50030"/>
    </source>
</evidence>
<dbReference type="InterPro" id="IPR013783">
    <property type="entry name" value="Ig-like_fold"/>
</dbReference>
<feature type="compositionally biased region" description="Basic and acidic residues" evidence="2">
    <location>
        <begin position="593"/>
        <end position="605"/>
    </location>
</feature>
<protein>
    <recommendedName>
        <fullName evidence="9">EOG090X0BNZ</fullName>
    </recommendedName>
</protein>
<comment type="caution">
    <text evidence="7">The sequence shown here is derived from an EMBL/GenBank/DDBJ whole genome shotgun (WGS) entry which is preliminary data.</text>
</comment>
<evidence type="ECO:0000256" key="1">
    <source>
        <dbReference type="ARBA" id="ARBA00023319"/>
    </source>
</evidence>
<feature type="region of interest" description="Disordered" evidence="2">
    <location>
        <begin position="512"/>
        <end position="551"/>
    </location>
</feature>
<keyword evidence="1" id="KW-0393">Immunoglobulin domain</keyword>
<dbReference type="SUPFAM" id="SSF48726">
    <property type="entry name" value="Immunoglobulin"/>
    <property type="match status" value="2"/>
</dbReference>
<dbReference type="Proteomes" id="UP001234178">
    <property type="component" value="Unassembled WGS sequence"/>
</dbReference>
<evidence type="ECO:0000313" key="7">
    <source>
        <dbReference type="EMBL" id="KAK4016369.1"/>
    </source>
</evidence>
<feature type="chain" id="PRO_5045318054" description="EOG090X0BNZ" evidence="4">
    <location>
        <begin position="20"/>
        <end position="652"/>
    </location>
</feature>
<dbReference type="SUPFAM" id="SSF46934">
    <property type="entry name" value="UBA-like"/>
    <property type="match status" value="1"/>
</dbReference>
<accession>A0ABQ9ZTX3</accession>
<dbReference type="InterPro" id="IPR007110">
    <property type="entry name" value="Ig-like_dom"/>
</dbReference>
<dbReference type="Pfam" id="PF13927">
    <property type="entry name" value="Ig_3"/>
    <property type="match status" value="1"/>
</dbReference>
<keyword evidence="3" id="KW-0472">Membrane</keyword>
<dbReference type="CDD" id="cd14326">
    <property type="entry name" value="UBA_UBL7"/>
    <property type="match status" value="1"/>
</dbReference>
<dbReference type="PROSITE" id="PS50835">
    <property type="entry name" value="IG_LIKE"/>
    <property type="match status" value="2"/>
</dbReference>
<keyword evidence="4" id="KW-0732">Signal</keyword>
<feature type="signal peptide" evidence="4">
    <location>
        <begin position="1"/>
        <end position="19"/>
    </location>
</feature>
<feature type="domain" description="UBA" evidence="5">
    <location>
        <begin position="604"/>
        <end position="648"/>
    </location>
</feature>